<accession>A0A120FX21</accession>
<gene>
    <name evidence="2" type="ORF">PFL603g_05167</name>
    <name evidence="3" type="ORF">PFL603g_05502</name>
    <name evidence="1" type="ORF">PFL603g_06522</name>
</gene>
<dbReference type="PATRIC" id="fig|294.195.peg.6935"/>
<dbReference type="EMBL" id="LCYC01000062">
    <property type="protein sequence ID" value="KWV70824.1"/>
    <property type="molecule type" value="Genomic_DNA"/>
</dbReference>
<dbReference type="Proteomes" id="UP000063434">
    <property type="component" value="Unassembled WGS sequence"/>
</dbReference>
<sequence>MERANLPTYDEVLLYWLHIQPSEIDQLVEADYMRWTDLAYRVYKARTEEQA</sequence>
<dbReference type="EMBL" id="LCYC01000103">
    <property type="protein sequence ID" value="KWV66757.1"/>
    <property type="molecule type" value="Genomic_DNA"/>
</dbReference>
<dbReference type="AlphaFoldDB" id="A0A120FX21"/>
<reference evidence="3 4" key="1">
    <citation type="submission" date="2015-05" db="EMBL/GenBank/DDBJ databases">
        <title>A genomic and transcriptomic approach to investigate the blue pigment phenotype in Pseudomonas fluorescens.</title>
        <authorList>
            <person name="Andreani N.A."/>
            <person name="Cardazzo B."/>
        </authorList>
    </citation>
    <scope>NUCLEOTIDE SEQUENCE [LARGE SCALE GENOMIC DNA]</scope>
    <source>
        <strain evidence="3 4">Ps_40</strain>
    </source>
</reference>
<comment type="caution">
    <text evidence="3">The sequence shown here is derived from an EMBL/GenBank/DDBJ whole genome shotgun (WGS) entry which is preliminary data.</text>
</comment>
<evidence type="ECO:0000313" key="3">
    <source>
        <dbReference type="EMBL" id="KWV70824.1"/>
    </source>
</evidence>
<proteinExistence type="predicted"/>
<evidence type="ECO:0000313" key="2">
    <source>
        <dbReference type="EMBL" id="KWV70489.1"/>
    </source>
</evidence>
<organism evidence="3 4">
    <name type="scientific">Pseudomonas fluorescens</name>
    <dbReference type="NCBI Taxonomy" id="294"/>
    <lineage>
        <taxon>Bacteria</taxon>
        <taxon>Pseudomonadati</taxon>
        <taxon>Pseudomonadota</taxon>
        <taxon>Gammaproteobacteria</taxon>
        <taxon>Pseudomonadales</taxon>
        <taxon>Pseudomonadaceae</taxon>
        <taxon>Pseudomonas</taxon>
    </lineage>
</organism>
<evidence type="ECO:0008006" key="5">
    <source>
        <dbReference type="Google" id="ProtNLM"/>
    </source>
</evidence>
<dbReference type="EMBL" id="LCYC01000062">
    <property type="protein sequence ID" value="KWV70489.1"/>
    <property type="molecule type" value="Genomic_DNA"/>
</dbReference>
<evidence type="ECO:0000313" key="4">
    <source>
        <dbReference type="Proteomes" id="UP000063434"/>
    </source>
</evidence>
<name>A0A120FX21_PSEFL</name>
<protein>
    <recommendedName>
        <fullName evidence="5">GpE family phage tail protein</fullName>
    </recommendedName>
</protein>
<evidence type="ECO:0000313" key="1">
    <source>
        <dbReference type="EMBL" id="KWV66757.1"/>
    </source>
</evidence>